<evidence type="ECO:0000313" key="2">
    <source>
        <dbReference type="EMBL" id="MPM76797.1"/>
    </source>
</evidence>
<reference evidence="2" key="1">
    <citation type="submission" date="2019-08" db="EMBL/GenBank/DDBJ databases">
        <authorList>
            <person name="Kucharzyk K."/>
            <person name="Murdoch R.W."/>
            <person name="Higgins S."/>
            <person name="Loffler F."/>
        </authorList>
    </citation>
    <scope>NUCLEOTIDE SEQUENCE</scope>
</reference>
<dbReference type="AlphaFoldDB" id="A0A645CIL0"/>
<feature type="region of interest" description="Disordered" evidence="1">
    <location>
        <begin position="20"/>
        <end position="42"/>
    </location>
</feature>
<proteinExistence type="predicted"/>
<sequence>MHFAAGALVGLHDPLHVLDNAHGPQHLNVDGGGISDKPQNRVIDSDGVVHSNSLLLQPLPKRRNPAFIGALFQNDNHVCPSE</sequence>
<dbReference type="EMBL" id="VSSQ01027507">
    <property type="protein sequence ID" value="MPM76797.1"/>
    <property type="molecule type" value="Genomic_DNA"/>
</dbReference>
<protein>
    <submittedName>
        <fullName evidence="2">Uncharacterized protein</fullName>
    </submittedName>
</protein>
<gene>
    <name evidence="2" type="ORF">SDC9_123796</name>
</gene>
<organism evidence="2">
    <name type="scientific">bioreactor metagenome</name>
    <dbReference type="NCBI Taxonomy" id="1076179"/>
    <lineage>
        <taxon>unclassified sequences</taxon>
        <taxon>metagenomes</taxon>
        <taxon>ecological metagenomes</taxon>
    </lineage>
</organism>
<accession>A0A645CIL0</accession>
<name>A0A645CIL0_9ZZZZ</name>
<comment type="caution">
    <text evidence="2">The sequence shown here is derived from an EMBL/GenBank/DDBJ whole genome shotgun (WGS) entry which is preliminary data.</text>
</comment>
<evidence type="ECO:0000256" key="1">
    <source>
        <dbReference type="SAM" id="MobiDB-lite"/>
    </source>
</evidence>